<accession>A0A6J6D4J5</accession>
<reference evidence="2" key="1">
    <citation type="submission" date="2020-05" db="EMBL/GenBank/DDBJ databases">
        <authorList>
            <person name="Chiriac C."/>
            <person name="Salcher M."/>
            <person name="Ghai R."/>
            <person name="Kavagutti S V."/>
        </authorList>
    </citation>
    <scope>NUCLEOTIDE SEQUENCE</scope>
</reference>
<sequence>MEGEALHVVTEFGESRRSGSTGKAGTNHEHGELPLVRGVHELHVELVVLPTLLNGTGGDLGVESDCAHLMLLQPTTPVSTAMGNVMLTPATRIAKPAANPRRIGLCRGLKRVLIEPRL</sequence>
<dbReference type="AlphaFoldDB" id="A0A6J6D4J5"/>
<organism evidence="2">
    <name type="scientific">freshwater metagenome</name>
    <dbReference type="NCBI Taxonomy" id="449393"/>
    <lineage>
        <taxon>unclassified sequences</taxon>
        <taxon>metagenomes</taxon>
        <taxon>ecological metagenomes</taxon>
    </lineage>
</organism>
<protein>
    <submittedName>
        <fullName evidence="2">Unannotated protein</fullName>
    </submittedName>
</protein>
<proteinExistence type="predicted"/>
<dbReference type="EMBL" id="CAEZSU010000140">
    <property type="protein sequence ID" value="CAB4557203.1"/>
    <property type="molecule type" value="Genomic_DNA"/>
</dbReference>
<evidence type="ECO:0000313" key="2">
    <source>
        <dbReference type="EMBL" id="CAB4557203.1"/>
    </source>
</evidence>
<name>A0A6J6D4J5_9ZZZZ</name>
<evidence type="ECO:0000256" key="1">
    <source>
        <dbReference type="SAM" id="MobiDB-lite"/>
    </source>
</evidence>
<gene>
    <name evidence="2" type="ORF">UFOPK1495_01257</name>
</gene>
<feature type="region of interest" description="Disordered" evidence="1">
    <location>
        <begin position="1"/>
        <end position="30"/>
    </location>
</feature>